<dbReference type="EMBL" id="BMAT01002358">
    <property type="protein sequence ID" value="GFS05402.1"/>
    <property type="molecule type" value="Genomic_DNA"/>
</dbReference>
<evidence type="ECO:0000313" key="1">
    <source>
        <dbReference type="EMBL" id="GFS05402.1"/>
    </source>
</evidence>
<dbReference type="Proteomes" id="UP000762676">
    <property type="component" value="Unassembled WGS sequence"/>
</dbReference>
<protein>
    <submittedName>
        <fullName evidence="1">Uncharacterized protein</fullName>
    </submittedName>
</protein>
<evidence type="ECO:0000313" key="2">
    <source>
        <dbReference type="Proteomes" id="UP000762676"/>
    </source>
</evidence>
<gene>
    <name evidence="1" type="ORF">ElyMa_001199100</name>
</gene>
<organism evidence="1 2">
    <name type="scientific">Elysia marginata</name>
    <dbReference type="NCBI Taxonomy" id="1093978"/>
    <lineage>
        <taxon>Eukaryota</taxon>
        <taxon>Metazoa</taxon>
        <taxon>Spiralia</taxon>
        <taxon>Lophotrochozoa</taxon>
        <taxon>Mollusca</taxon>
        <taxon>Gastropoda</taxon>
        <taxon>Heterobranchia</taxon>
        <taxon>Euthyneura</taxon>
        <taxon>Panpulmonata</taxon>
        <taxon>Sacoglossa</taxon>
        <taxon>Placobranchoidea</taxon>
        <taxon>Plakobranchidae</taxon>
        <taxon>Elysia</taxon>
    </lineage>
</organism>
<reference evidence="1 2" key="1">
    <citation type="journal article" date="2021" name="Elife">
        <title>Chloroplast acquisition without the gene transfer in kleptoplastic sea slugs, Plakobranchus ocellatus.</title>
        <authorList>
            <person name="Maeda T."/>
            <person name="Takahashi S."/>
            <person name="Yoshida T."/>
            <person name="Shimamura S."/>
            <person name="Takaki Y."/>
            <person name="Nagai Y."/>
            <person name="Toyoda A."/>
            <person name="Suzuki Y."/>
            <person name="Arimoto A."/>
            <person name="Ishii H."/>
            <person name="Satoh N."/>
            <person name="Nishiyama T."/>
            <person name="Hasebe M."/>
            <person name="Maruyama T."/>
            <person name="Minagawa J."/>
            <person name="Obokata J."/>
            <person name="Shigenobu S."/>
        </authorList>
    </citation>
    <scope>NUCLEOTIDE SEQUENCE [LARGE SCALE GENOMIC DNA]</scope>
</reference>
<sequence length="114" mass="12442">MEPRAILAGLGDGTSSNTCRLGRWNLEQYSQAWEMEPRAILAGVGDGTSSNTRRLKTESSALPSELLTLLARPFPLQTQTKSNQKANGSDILLMSPRVSGEIESGCGSLWRTYR</sequence>
<name>A0AAV4I543_9GAST</name>
<keyword evidence="2" id="KW-1185">Reference proteome</keyword>
<dbReference type="AlphaFoldDB" id="A0AAV4I543"/>
<accession>A0AAV4I543</accession>
<proteinExistence type="predicted"/>
<comment type="caution">
    <text evidence="1">The sequence shown here is derived from an EMBL/GenBank/DDBJ whole genome shotgun (WGS) entry which is preliminary data.</text>
</comment>